<comment type="caution">
    <text evidence="9">The sequence shown here is derived from an EMBL/GenBank/DDBJ whole genome shotgun (WGS) entry which is preliminary data.</text>
</comment>
<evidence type="ECO:0000256" key="7">
    <source>
        <dbReference type="SAM" id="Phobius"/>
    </source>
</evidence>
<dbReference type="OrthoDB" id="444631at2759"/>
<keyword evidence="10" id="KW-1185">Reference proteome</keyword>
<feature type="transmembrane region" description="Helical" evidence="7">
    <location>
        <begin position="21"/>
        <end position="44"/>
    </location>
</feature>
<feature type="transmembrane region" description="Helical" evidence="7">
    <location>
        <begin position="138"/>
        <end position="160"/>
    </location>
</feature>
<evidence type="ECO:0000256" key="5">
    <source>
        <dbReference type="ARBA" id="ARBA00038359"/>
    </source>
</evidence>
<evidence type="ECO:0000259" key="8">
    <source>
        <dbReference type="Pfam" id="PF20684"/>
    </source>
</evidence>
<dbReference type="InterPro" id="IPR049326">
    <property type="entry name" value="Rhodopsin_dom_fungi"/>
</dbReference>
<keyword evidence="4 7" id="KW-0472">Membrane</keyword>
<keyword evidence="2 7" id="KW-0812">Transmembrane</keyword>
<dbReference type="PANTHER" id="PTHR33048">
    <property type="entry name" value="PTH11-LIKE INTEGRAL MEMBRANE PROTEIN (AFU_ORTHOLOGUE AFUA_5G11245)"/>
    <property type="match status" value="1"/>
</dbReference>
<evidence type="ECO:0000313" key="10">
    <source>
        <dbReference type="Proteomes" id="UP000664521"/>
    </source>
</evidence>
<dbReference type="PANTHER" id="PTHR33048:SF47">
    <property type="entry name" value="INTEGRAL MEMBRANE PROTEIN-RELATED"/>
    <property type="match status" value="1"/>
</dbReference>
<keyword evidence="3 7" id="KW-1133">Transmembrane helix</keyword>
<feature type="transmembrane region" description="Helical" evidence="7">
    <location>
        <begin position="56"/>
        <end position="86"/>
    </location>
</feature>
<evidence type="ECO:0000256" key="1">
    <source>
        <dbReference type="ARBA" id="ARBA00004141"/>
    </source>
</evidence>
<evidence type="ECO:0000256" key="4">
    <source>
        <dbReference type="ARBA" id="ARBA00023136"/>
    </source>
</evidence>
<sequence>MARIFLCRGGLPTNQVPPAQAFFATSIAFAFSVTALKLSVLFFYGRIFPQRQFRIICILVGIVCIAWFIAYIFLFFFTCIPFAYYWDKSIPGGHCMNENHIGYYGTTPPDILTNIVLLVLPIPYLWKLQMRKAKKIAITAIFVLGTFVLVGSIVRVPLLVQLKYTDVSYTVINAGIWLNVECNIGIISASLPTLRPFFSKIFSSVTLSKLSWSRTTRYGTGSQRLPDGEKKPRSSTLGNSNASAGVYVGQSKNHKSWFDNGVATMASKQESIGGGSSQEEMVPMGQIAVRHDLNWEAKERGIAQAV</sequence>
<dbReference type="Proteomes" id="UP000664521">
    <property type="component" value="Unassembled WGS sequence"/>
</dbReference>
<evidence type="ECO:0000313" key="9">
    <source>
        <dbReference type="EMBL" id="CAF9915440.1"/>
    </source>
</evidence>
<dbReference type="GO" id="GO:0016020">
    <property type="term" value="C:membrane"/>
    <property type="evidence" value="ECO:0007669"/>
    <property type="project" value="UniProtKB-SubCell"/>
</dbReference>
<proteinExistence type="inferred from homology"/>
<dbReference type="Pfam" id="PF20684">
    <property type="entry name" value="Fung_rhodopsin"/>
    <property type="match status" value="1"/>
</dbReference>
<feature type="region of interest" description="Disordered" evidence="6">
    <location>
        <begin position="219"/>
        <end position="240"/>
    </location>
</feature>
<evidence type="ECO:0000256" key="6">
    <source>
        <dbReference type="SAM" id="MobiDB-lite"/>
    </source>
</evidence>
<gene>
    <name evidence="9" type="ORF">HETSPECPRED_002489</name>
</gene>
<comment type="similarity">
    <text evidence="5">Belongs to the SAT4 family.</text>
</comment>
<feature type="transmembrane region" description="Helical" evidence="7">
    <location>
        <begin position="106"/>
        <end position="126"/>
    </location>
</feature>
<reference evidence="9" key="1">
    <citation type="submission" date="2021-03" db="EMBL/GenBank/DDBJ databases">
        <authorList>
            <person name="Tagirdzhanova G."/>
        </authorList>
    </citation>
    <scope>NUCLEOTIDE SEQUENCE</scope>
</reference>
<name>A0A8H3IH25_9LECA</name>
<organism evidence="9 10">
    <name type="scientific">Heterodermia speciosa</name>
    <dbReference type="NCBI Taxonomy" id="116794"/>
    <lineage>
        <taxon>Eukaryota</taxon>
        <taxon>Fungi</taxon>
        <taxon>Dikarya</taxon>
        <taxon>Ascomycota</taxon>
        <taxon>Pezizomycotina</taxon>
        <taxon>Lecanoromycetes</taxon>
        <taxon>OSLEUM clade</taxon>
        <taxon>Lecanoromycetidae</taxon>
        <taxon>Caliciales</taxon>
        <taxon>Physciaceae</taxon>
        <taxon>Heterodermia</taxon>
    </lineage>
</organism>
<feature type="domain" description="Rhodopsin" evidence="8">
    <location>
        <begin position="12"/>
        <end position="200"/>
    </location>
</feature>
<dbReference type="InterPro" id="IPR052337">
    <property type="entry name" value="SAT4-like"/>
</dbReference>
<protein>
    <recommendedName>
        <fullName evidence="8">Rhodopsin domain-containing protein</fullName>
    </recommendedName>
</protein>
<dbReference type="AlphaFoldDB" id="A0A8H3IH25"/>
<evidence type="ECO:0000256" key="3">
    <source>
        <dbReference type="ARBA" id="ARBA00022989"/>
    </source>
</evidence>
<dbReference type="EMBL" id="CAJPDS010000016">
    <property type="protein sequence ID" value="CAF9915440.1"/>
    <property type="molecule type" value="Genomic_DNA"/>
</dbReference>
<accession>A0A8H3IH25</accession>
<comment type="subcellular location">
    <subcellularLocation>
        <location evidence="1">Membrane</location>
        <topology evidence="1">Multi-pass membrane protein</topology>
    </subcellularLocation>
</comment>
<evidence type="ECO:0000256" key="2">
    <source>
        <dbReference type="ARBA" id="ARBA00022692"/>
    </source>
</evidence>